<reference evidence="2 3" key="1">
    <citation type="submission" date="2020-09" db="EMBL/GenBank/DDBJ databases">
        <title>Paenibacillus sp. CAU 1523 isolated from sand of Haeundae Beach.</title>
        <authorList>
            <person name="Kim W."/>
        </authorList>
    </citation>
    <scope>NUCLEOTIDE SEQUENCE [LARGE SCALE GENOMIC DNA]</scope>
    <source>
        <strain evidence="2 3">CAU 1523</strain>
    </source>
</reference>
<accession>A0ABR9B4D3</accession>
<keyword evidence="3" id="KW-1185">Reference proteome</keyword>
<name>A0ABR9B4D3_9BACL</name>
<comment type="caution">
    <text evidence="2">The sequence shown here is derived from an EMBL/GenBank/DDBJ whole genome shotgun (WGS) entry which is preliminary data.</text>
</comment>
<keyword evidence="1" id="KW-0812">Transmembrane</keyword>
<dbReference type="RefSeq" id="WP_192027437.1">
    <property type="nucleotide sequence ID" value="NZ_JACYTN010000045.1"/>
</dbReference>
<evidence type="ECO:0000313" key="2">
    <source>
        <dbReference type="EMBL" id="MBD8501235.1"/>
    </source>
</evidence>
<evidence type="ECO:0000313" key="3">
    <source>
        <dbReference type="Proteomes" id="UP000634529"/>
    </source>
</evidence>
<keyword evidence="1" id="KW-1133">Transmembrane helix</keyword>
<organism evidence="2 3">
    <name type="scientific">Paenibacillus arenosi</name>
    <dbReference type="NCBI Taxonomy" id="2774142"/>
    <lineage>
        <taxon>Bacteria</taxon>
        <taxon>Bacillati</taxon>
        <taxon>Bacillota</taxon>
        <taxon>Bacilli</taxon>
        <taxon>Bacillales</taxon>
        <taxon>Paenibacillaceae</taxon>
        <taxon>Paenibacillus</taxon>
    </lineage>
</organism>
<keyword evidence="1" id="KW-0472">Membrane</keyword>
<sequence length="161" mass="18778">MRLFKAIFAVSICLNVLFLAFSYIRYDSNEEALNHAATMVMHDFIELESAIDYQIKMNWVDESVILEKIEDILENLHMIEVYGSQSDLIDKQSNKELIAIAHVLSRYPEYTGFPNAQLTEKERKAFIQLRDKLRRAGLGMNMSFTGGWDNFLVFMKRIIEE</sequence>
<protein>
    <submittedName>
        <fullName evidence="2">Uncharacterized protein</fullName>
    </submittedName>
</protein>
<dbReference type="Proteomes" id="UP000634529">
    <property type="component" value="Unassembled WGS sequence"/>
</dbReference>
<dbReference type="EMBL" id="JACYTN010000045">
    <property type="protein sequence ID" value="MBD8501235.1"/>
    <property type="molecule type" value="Genomic_DNA"/>
</dbReference>
<proteinExistence type="predicted"/>
<gene>
    <name evidence="2" type="ORF">IFO66_23455</name>
</gene>
<feature type="transmembrane region" description="Helical" evidence="1">
    <location>
        <begin position="6"/>
        <end position="24"/>
    </location>
</feature>
<evidence type="ECO:0000256" key="1">
    <source>
        <dbReference type="SAM" id="Phobius"/>
    </source>
</evidence>